<proteinExistence type="predicted"/>
<dbReference type="Pfam" id="PF13318">
    <property type="entry name" value="AtzG-like"/>
    <property type="match status" value="1"/>
</dbReference>
<gene>
    <name evidence="1" type="ORF">J0X15_19010</name>
</gene>
<dbReference type="EMBL" id="JAFLNF010000010">
    <property type="protein sequence ID" value="MBO0347327.1"/>
    <property type="molecule type" value="Genomic_DNA"/>
</dbReference>
<protein>
    <submittedName>
        <fullName evidence="1">DUF4089 domain-containing protein</fullName>
    </submittedName>
</protein>
<reference evidence="1" key="1">
    <citation type="submission" date="2021-03" db="EMBL/GenBank/DDBJ databases">
        <title>Roseibium sp. CAU 1637 isolated from Incheon.</title>
        <authorList>
            <person name="Kim W."/>
        </authorList>
    </citation>
    <scope>NUCLEOTIDE SEQUENCE</scope>
    <source>
        <strain evidence="1">CAU 1637</strain>
    </source>
</reference>
<keyword evidence="2" id="KW-1185">Reference proteome</keyword>
<sequence>MTQKFDPKAYVAAMAPVIGLTIEDAWRPVVEANIAATEKAAALVMEFPLEDTVQPAPVFQA</sequence>
<comment type="caution">
    <text evidence="1">The sequence shown here is derived from an EMBL/GenBank/DDBJ whole genome shotgun (WGS) entry which is preliminary data.</text>
</comment>
<dbReference type="InterPro" id="IPR025148">
    <property type="entry name" value="AtzG-like"/>
</dbReference>
<dbReference type="AlphaFoldDB" id="A0A939ESJ2"/>
<dbReference type="Proteomes" id="UP000664779">
    <property type="component" value="Unassembled WGS sequence"/>
</dbReference>
<organism evidence="1 2">
    <name type="scientific">Roseibium limicola</name>
    <dbReference type="NCBI Taxonomy" id="2816037"/>
    <lineage>
        <taxon>Bacteria</taxon>
        <taxon>Pseudomonadati</taxon>
        <taxon>Pseudomonadota</taxon>
        <taxon>Alphaproteobacteria</taxon>
        <taxon>Hyphomicrobiales</taxon>
        <taxon>Stappiaceae</taxon>
        <taxon>Roseibium</taxon>
    </lineage>
</organism>
<accession>A0A939ESJ2</accession>
<dbReference type="RefSeq" id="WP_206944328.1">
    <property type="nucleotide sequence ID" value="NZ_JAFLNF010000010.1"/>
</dbReference>
<evidence type="ECO:0000313" key="2">
    <source>
        <dbReference type="Proteomes" id="UP000664779"/>
    </source>
</evidence>
<name>A0A939ESJ2_9HYPH</name>
<evidence type="ECO:0000313" key="1">
    <source>
        <dbReference type="EMBL" id="MBO0347327.1"/>
    </source>
</evidence>